<feature type="domain" description="SLH" evidence="3">
    <location>
        <begin position="152"/>
        <end position="215"/>
    </location>
</feature>
<dbReference type="EMBL" id="CP000612">
    <property type="protein sequence ID" value="ABO51421.1"/>
    <property type="molecule type" value="Genomic_DNA"/>
</dbReference>
<dbReference type="KEGG" id="drm:Dred_2917"/>
<feature type="domain" description="SLH" evidence="3">
    <location>
        <begin position="25"/>
        <end position="88"/>
    </location>
</feature>
<keyword evidence="5" id="KW-1185">Reference proteome</keyword>
<proteinExistence type="predicted"/>
<dbReference type="InterPro" id="IPR001119">
    <property type="entry name" value="SLH_dom"/>
</dbReference>
<dbReference type="Proteomes" id="UP000001556">
    <property type="component" value="Chromosome"/>
</dbReference>
<dbReference type="Pfam" id="PF00395">
    <property type="entry name" value="SLH"/>
    <property type="match status" value="2"/>
</dbReference>
<feature type="domain" description="SLH" evidence="3">
    <location>
        <begin position="91"/>
        <end position="150"/>
    </location>
</feature>
<gene>
    <name evidence="4" type="ordered locus">Dred_2917</name>
</gene>
<dbReference type="eggNOG" id="COG1352">
    <property type="taxonomic scope" value="Bacteria"/>
</dbReference>
<evidence type="ECO:0000256" key="1">
    <source>
        <dbReference type="ARBA" id="ARBA00022737"/>
    </source>
</evidence>
<feature type="signal peptide" evidence="2">
    <location>
        <begin position="1"/>
        <end position="24"/>
    </location>
</feature>
<reference evidence="4 5" key="1">
    <citation type="submission" date="2007-03" db="EMBL/GenBank/DDBJ databases">
        <title>Complete sequence of Desulfotomaculum reducens MI-1.</title>
        <authorList>
            <consortium name="US DOE Joint Genome Institute"/>
            <person name="Copeland A."/>
            <person name="Lucas S."/>
            <person name="Lapidus A."/>
            <person name="Barry K."/>
            <person name="Detter J.C."/>
            <person name="Glavina del Rio T."/>
            <person name="Hammon N."/>
            <person name="Israni S."/>
            <person name="Dalin E."/>
            <person name="Tice H."/>
            <person name="Pitluck S."/>
            <person name="Sims D."/>
            <person name="Brettin T."/>
            <person name="Bruce D."/>
            <person name="Han C."/>
            <person name="Tapia R."/>
            <person name="Schmutz J."/>
            <person name="Larimer F."/>
            <person name="Land M."/>
            <person name="Hauser L."/>
            <person name="Kyrpides N."/>
            <person name="Kim E."/>
            <person name="Tebo B.M."/>
            <person name="Richardson P."/>
        </authorList>
    </citation>
    <scope>NUCLEOTIDE SEQUENCE [LARGE SCALE GENOMIC DNA]</scope>
    <source>
        <strain evidence="4 5">MI-1</strain>
    </source>
</reference>
<keyword evidence="1" id="KW-0677">Repeat</keyword>
<dbReference type="AlphaFoldDB" id="A4J8L8"/>
<evidence type="ECO:0000259" key="3">
    <source>
        <dbReference type="PROSITE" id="PS51272"/>
    </source>
</evidence>
<accession>A4J8L8</accession>
<dbReference type="STRING" id="349161.Dred_2917"/>
<evidence type="ECO:0000313" key="4">
    <source>
        <dbReference type="EMBL" id="ABO51421.1"/>
    </source>
</evidence>
<name>A4J8L8_DESRM</name>
<evidence type="ECO:0000313" key="5">
    <source>
        <dbReference type="Proteomes" id="UP000001556"/>
    </source>
</evidence>
<dbReference type="RefSeq" id="WP_011879213.1">
    <property type="nucleotide sequence ID" value="NC_009253.1"/>
</dbReference>
<evidence type="ECO:0000256" key="2">
    <source>
        <dbReference type="SAM" id="SignalP"/>
    </source>
</evidence>
<dbReference type="PROSITE" id="PS51272">
    <property type="entry name" value="SLH"/>
    <property type="match status" value="3"/>
</dbReference>
<feature type="chain" id="PRO_5002670873" evidence="2">
    <location>
        <begin position="25"/>
        <end position="805"/>
    </location>
</feature>
<keyword evidence="2" id="KW-0732">Signal</keyword>
<organism evidence="4 5">
    <name type="scientific">Desulforamulus reducens (strain ATCC BAA-1160 / DSM 100696 / MI-1)</name>
    <name type="common">Desulfotomaculum reducens</name>
    <dbReference type="NCBI Taxonomy" id="349161"/>
    <lineage>
        <taxon>Bacteria</taxon>
        <taxon>Bacillati</taxon>
        <taxon>Bacillota</taxon>
        <taxon>Clostridia</taxon>
        <taxon>Eubacteriales</taxon>
        <taxon>Peptococcaceae</taxon>
        <taxon>Desulforamulus</taxon>
    </lineage>
</organism>
<protein>
    <submittedName>
        <fullName evidence="4">S-layer domain protein</fullName>
    </submittedName>
</protein>
<dbReference type="HOGENOM" id="CLU_368716_0_0_9"/>
<sequence length="805" mass="88604">MKGRRHLFVLILVFSLLTSTYAWAASSHLYRDTTGKWWEQSVAECSAADLVGGRGQGIFDPKAPVSQLEVIVFLNRAMGHRAEADNYSMSAGGYNFPKDFPEWAKKNVAFAADKGYISKAGIPSMKPKNSASRAEVAVLFANALKLSADGYQLNFKDKSKIPSSLQSYVAAAVKHGVMSGRPDNTFDPNASVTRAEMAAIISRLFENGKINPNAGKYYMAKLTQVDATGQKITVLKGGQTVTLNLQADSLYYWDGKKISAGSLKVNENIRVVIDATGKVVYIANTKSNQSNGTVSVTTTYTGTIKGLISGNQWMLSFQPDTGTLNSYPLLGSVSITQSGATKDLTALTSGARAEIKVTGGSVTEIKLLSSVSTDNGRKGYVVNMYLDYFTVRYDDGTSEEIDKRNVSTTFLQMSRGQRVSIGKVGSIVSSIVPLNETKKVFGDVIRISSSDITIEDGDGYERTYSLASGYRIKDKDGDSLDRDEVEKEEFVEIELNSKDEATTIRLTEGGGSSSAIQGEVTELDTSGSLEITIEKTNGDDKSYDVDDDVDVYDDGKRKDFDDIRKGDYVKLKLDKNDDVTRIDILDVEIVKGKVTEVDDSGSWGITIENSSGKEKTYDVSKNVDVYEGSKSRKFDQIDKKDYVKLIFDNDDDEVITIIITDDDSSGDYEGTITKLDDDEITIKGKSTKTYDLARNVKIQRDGKDLYVDEVLIGSECEVTIDDDEVEKIKITDDEDIEIEGELYSASSSYIYLKQDNGKHKLYFADNADLEDDDGDDIDEDDLDDYEGKDVEIELRDGKIKSLEVK</sequence>